<organism evidence="4 5">
    <name type="scientific">Kitasatospora cinereorecta</name>
    <dbReference type="NCBI Taxonomy" id="285560"/>
    <lineage>
        <taxon>Bacteria</taxon>
        <taxon>Bacillati</taxon>
        <taxon>Actinomycetota</taxon>
        <taxon>Actinomycetes</taxon>
        <taxon>Kitasatosporales</taxon>
        <taxon>Streptomycetaceae</taxon>
        <taxon>Kitasatospora</taxon>
    </lineage>
</organism>
<name>A0ABW0V9P1_9ACTN</name>
<dbReference type="InterPro" id="IPR002509">
    <property type="entry name" value="NODB_dom"/>
</dbReference>
<evidence type="ECO:0000313" key="4">
    <source>
        <dbReference type="EMBL" id="MFC5641569.1"/>
    </source>
</evidence>
<dbReference type="PANTHER" id="PTHR10587:SF137">
    <property type="entry name" value="4-DEOXY-4-FORMAMIDO-L-ARABINOSE-PHOSPHOUNDECAPRENOL DEFORMYLASE ARND-RELATED"/>
    <property type="match status" value="1"/>
</dbReference>
<keyword evidence="2" id="KW-0732">Signal</keyword>
<feature type="domain" description="NodB homology" evidence="3">
    <location>
        <begin position="79"/>
        <end position="258"/>
    </location>
</feature>
<feature type="compositionally biased region" description="Low complexity" evidence="1">
    <location>
        <begin position="54"/>
        <end position="68"/>
    </location>
</feature>
<dbReference type="Pfam" id="PF01522">
    <property type="entry name" value="Polysacc_deac_1"/>
    <property type="match status" value="1"/>
</dbReference>
<evidence type="ECO:0000259" key="3">
    <source>
        <dbReference type="PROSITE" id="PS51677"/>
    </source>
</evidence>
<keyword evidence="5" id="KW-1185">Reference proteome</keyword>
<dbReference type="Proteomes" id="UP001596066">
    <property type="component" value="Unassembled WGS sequence"/>
</dbReference>
<dbReference type="EC" id="3.-.-.-" evidence="4"/>
<dbReference type="PANTHER" id="PTHR10587">
    <property type="entry name" value="GLYCOSYL TRANSFERASE-RELATED"/>
    <property type="match status" value="1"/>
</dbReference>
<dbReference type="Gene3D" id="3.20.20.370">
    <property type="entry name" value="Glycoside hydrolase/deacetylase"/>
    <property type="match status" value="1"/>
</dbReference>
<dbReference type="InterPro" id="IPR011330">
    <property type="entry name" value="Glyco_hydro/deAcase_b/a-brl"/>
</dbReference>
<accession>A0ABW0V9P1</accession>
<dbReference type="GO" id="GO:0016787">
    <property type="term" value="F:hydrolase activity"/>
    <property type="evidence" value="ECO:0007669"/>
    <property type="project" value="UniProtKB-KW"/>
</dbReference>
<dbReference type="PROSITE" id="PS51257">
    <property type="entry name" value="PROKAR_LIPOPROTEIN"/>
    <property type="match status" value="1"/>
</dbReference>
<protein>
    <submittedName>
        <fullName evidence="4">Polysaccharide deacetylase family protein</fullName>
        <ecNumber evidence="4">3.-.-.-</ecNumber>
    </submittedName>
</protein>
<dbReference type="InterPro" id="IPR006311">
    <property type="entry name" value="TAT_signal"/>
</dbReference>
<proteinExistence type="predicted"/>
<dbReference type="SUPFAM" id="SSF88713">
    <property type="entry name" value="Glycoside hydrolase/deacetylase"/>
    <property type="match status" value="1"/>
</dbReference>
<feature type="chain" id="PRO_5046911062" evidence="2">
    <location>
        <begin position="24"/>
        <end position="265"/>
    </location>
</feature>
<dbReference type="EMBL" id="JBHSOC010000012">
    <property type="protein sequence ID" value="MFC5641569.1"/>
    <property type="molecule type" value="Genomic_DNA"/>
</dbReference>
<dbReference type="PROSITE" id="PS51677">
    <property type="entry name" value="NODB"/>
    <property type="match status" value="1"/>
</dbReference>
<reference evidence="5" key="1">
    <citation type="journal article" date="2019" name="Int. J. Syst. Evol. Microbiol.">
        <title>The Global Catalogue of Microorganisms (GCM) 10K type strain sequencing project: providing services to taxonomists for standard genome sequencing and annotation.</title>
        <authorList>
            <consortium name="The Broad Institute Genomics Platform"/>
            <consortium name="The Broad Institute Genome Sequencing Center for Infectious Disease"/>
            <person name="Wu L."/>
            <person name="Ma J."/>
        </authorList>
    </citation>
    <scope>NUCLEOTIDE SEQUENCE [LARGE SCALE GENOMIC DNA]</scope>
    <source>
        <strain evidence="5">CGMCC 4.1622</strain>
    </source>
</reference>
<dbReference type="RefSeq" id="WP_346146224.1">
    <property type="nucleotide sequence ID" value="NZ_BAAAUA010000026.1"/>
</dbReference>
<feature type="region of interest" description="Disordered" evidence="1">
    <location>
        <begin position="35"/>
        <end position="75"/>
    </location>
</feature>
<gene>
    <name evidence="4" type="ORF">ACFPZF_09385</name>
</gene>
<feature type="signal peptide" evidence="2">
    <location>
        <begin position="1"/>
        <end position="23"/>
    </location>
</feature>
<dbReference type="PROSITE" id="PS51318">
    <property type="entry name" value="TAT"/>
    <property type="match status" value="1"/>
</dbReference>
<evidence type="ECO:0000256" key="2">
    <source>
        <dbReference type="SAM" id="SignalP"/>
    </source>
</evidence>
<sequence length="265" mass="27521">MTSVDRRSVLRAAALGAGAAAVAACGADVRPPVPGVVVPPSSEPPTPTARSADPSAGGPLVPLPAGLPFQLTSGPPDRDRVALTFHGQGSPEIATALLGEVASAGARITVLAVGTWLDEQPQLARRILDGGHELGNHTLNHGDMSALDPERAYAEIAGCAERLERLTGSKGRWFRPSRARDCTPTVAAQARRAGYEHCLGYDLDSRDFTDPGASAVRDTVLGRVRPGSIVSLHFGHQGTVAALPAILDGLTARNLRPVTATELFS</sequence>
<comment type="caution">
    <text evidence="4">The sequence shown here is derived from an EMBL/GenBank/DDBJ whole genome shotgun (WGS) entry which is preliminary data.</text>
</comment>
<keyword evidence="4" id="KW-0378">Hydrolase</keyword>
<evidence type="ECO:0000313" key="5">
    <source>
        <dbReference type="Proteomes" id="UP001596066"/>
    </source>
</evidence>
<evidence type="ECO:0000256" key="1">
    <source>
        <dbReference type="SAM" id="MobiDB-lite"/>
    </source>
</evidence>
<dbReference type="CDD" id="cd10917">
    <property type="entry name" value="CE4_NodB_like_6s_7s"/>
    <property type="match status" value="1"/>
</dbReference>
<dbReference type="InterPro" id="IPR050248">
    <property type="entry name" value="Polysacc_deacetylase_ArnD"/>
</dbReference>